<organism evidence="1 2">
    <name type="scientific">Litorilinea aerophila</name>
    <dbReference type="NCBI Taxonomy" id="1204385"/>
    <lineage>
        <taxon>Bacteria</taxon>
        <taxon>Bacillati</taxon>
        <taxon>Chloroflexota</taxon>
        <taxon>Caldilineae</taxon>
        <taxon>Caldilineales</taxon>
        <taxon>Caldilineaceae</taxon>
        <taxon>Litorilinea</taxon>
    </lineage>
</organism>
<comment type="caution">
    <text evidence="1">The sequence shown here is derived from an EMBL/GenBank/DDBJ whole genome shotgun (WGS) entry which is preliminary data.</text>
</comment>
<proteinExistence type="predicted"/>
<evidence type="ECO:0000313" key="1">
    <source>
        <dbReference type="EMBL" id="TQE96482.1"/>
    </source>
</evidence>
<gene>
    <name evidence="1" type="ORF">FKZ61_07695</name>
</gene>
<dbReference type="InParanoid" id="A0A540VIF4"/>
<dbReference type="OrthoDB" id="5937621at2"/>
<evidence type="ECO:0000313" key="2">
    <source>
        <dbReference type="Proteomes" id="UP000317371"/>
    </source>
</evidence>
<reference evidence="1 2" key="1">
    <citation type="submission" date="2019-06" db="EMBL/GenBank/DDBJ databases">
        <title>Genome sequence of Litorilinea aerophila BAA-2444.</title>
        <authorList>
            <person name="Maclea K.S."/>
            <person name="Maurais E.G."/>
            <person name="Iannazzi L.C."/>
        </authorList>
    </citation>
    <scope>NUCLEOTIDE SEQUENCE [LARGE SCALE GENOMIC DNA]</scope>
    <source>
        <strain evidence="1 2">ATCC BAA-2444</strain>
    </source>
</reference>
<dbReference type="Proteomes" id="UP000317371">
    <property type="component" value="Unassembled WGS sequence"/>
</dbReference>
<protein>
    <submittedName>
        <fullName evidence="1">Uncharacterized protein</fullName>
    </submittedName>
</protein>
<keyword evidence="2" id="KW-1185">Reference proteome</keyword>
<accession>A0A540VIF4</accession>
<dbReference type="AlphaFoldDB" id="A0A540VIF4"/>
<name>A0A540VIF4_9CHLR</name>
<dbReference type="EMBL" id="VIGC01000008">
    <property type="protein sequence ID" value="TQE96482.1"/>
    <property type="molecule type" value="Genomic_DNA"/>
</dbReference>
<sequence>MEQPAGLRRGCNRRHYLFIGRGVEAAAYASLPFAPKVVLPTLQSLNKLYPKALCQYGFKDVNTPQDRAKLRGSNLQTGADVPGDAVLHFV</sequence>